<evidence type="ECO:0000256" key="3">
    <source>
        <dbReference type="ARBA" id="ARBA00010912"/>
    </source>
</evidence>
<evidence type="ECO:0000256" key="13">
    <source>
        <dbReference type="PIRSR" id="PIRSR018425-2"/>
    </source>
</evidence>
<dbReference type="GO" id="GO:0031123">
    <property type="term" value="P:RNA 3'-end processing"/>
    <property type="evidence" value="ECO:0007669"/>
    <property type="project" value="InterPro"/>
</dbReference>
<comment type="cofactor">
    <cofactor evidence="1">
        <name>Mn(2+)</name>
        <dbReference type="ChEBI" id="CHEBI:29035"/>
    </cofactor>
</comment>
<dbReference type="SUPFAM" id="SSF81631">
    <property type="entry name" value="PAP/OAS1 substrate-binding domain"/>
    <property type="match status" value="1"/>
</dbReference>
<dbReference type="InterPro" id="IPR048840">
    <property type="entry name" value="PolA_pol_NTPase"/>
</dbReference>
<dbReference type="GO" id="GO:0003723">
    <property type="term" value="F:RNA binding"/>
    <property type="evidence" value="ECO:0007669"/>
    <property type="project" value="UniProtKB-UniRule"/>
</dbReference>
<gene>
    <name evidence="18" type="ORF">GQ43DRAFT_432740</name>
</gene>
<feature type="binding site" evidence="12">
    <location>
        <begin position="232"/>
        <end position="233"/>
    </location>
    <ligand>
        <name>ATP</name>
        <dbReference type="ChEBI" id="CHEBI:30616"/>
    </ligand>
</feature>
<evidence type="ECO:0000256" key="7">
    <source>
        <dbReference type="ARBA" id="ARBA00022741"/>
    </source>
</evidence>
<evidence type="ECO:0000313" key="18">
    <source>
        <dbReference type="EMBL" id="KAF2200177.1"/>
    </source>
</evidence>
<dbReference type="SUPFAM" id="SSF81301">
    <property type="entry name" value="Nucleotidyltransferase"/>
    <property type="match status" value="1"/>
</dbReference>
<dbReference type="Gene3D" id="3.30.70.590">
    <property type="entry name" value="Poly(A) polymerase predicted RNA binding domain"/>
    <property type="match status" value="1"/>
</dbReference>
<dbReference type="Pfam" id="PF04926">
    <property type="entry name" value="PAP_RNA-bind"/>
    <property type="match status" value="1"/>
</dbReference>
<feature type="domain" description="Poly(A) polymerase nucleotidyltransferase" evidence="17">
    <location>
        <begin position="9"/>
        <end position="200"/>
    </location>
</feature>
<feature type="binding site" evidence="13">
    <location>
        <position position="152"/>
    </location>
    <ligand>
        <name>Mg(2+)</name>
        <dbReference type="ChEBI" id="CHEBI:18420"/>
        <label>2</label>
        <note>catalytic</note>
    </ligand>
</feature>
<evidence type="ECO:0000256" key="6">
    <source>
        <dbReference type="ARBA" id="ARBA00022723"/>
    </source>
</evidence>
<dbReference type="InterPro" id="IPR043519">
    <property type="entry name" value="NT_sf"/>
</dbReference>
<dbReference type="FunFam" id="3.30.460.10:FF:000002">
    <property type="entry name" value="Poly(A) polymerase alpha, putative"/>
    <property type="match status" value="1"/>
</dbReference>
<dbReference type="GO" id="GO:1990817">
    <property type="term" value="F:poly(A) RNA polymerase activity"/>
    <property type="evidence" value="ECO:0007669"/>
    <property type="project" value="UniProtKB-UniRule"/>
</dbReference>
<dbReference type="InterPro" id="IPR007012">
    <property type="entry name" value="PolA_pol_cen_dom"/>
</dbReference>
<dbReference type="GO" id="GO:0046872">
    <property type="term" value="F:metal ion binding"/>
    <property type="evidence" value="ECO:0007669"/>
    <property type="project" value="UniProtKB-KW"/>
</dbReference>
<feature type="binding site" evidence="12">
    <location>
        <position position="223"/>
    </location>
    <ligand>
        <name>ATP</name>
        <dbReference type="ChEBI" id="CHEBI:30616"/>
    </ligand>
</feature>
<comment type="similarity">
    <text evidence="3 11">Belongs to the poly(A) polymerase family.</text>
</comment>
<feature type="binding site" evidence="12">
    <location>
        <begin position="82"/>
        <end position="84"/>
    </location>
    <ligand>
        <name>ATP</name>
        <dbReference type="ChEBI" id="CHEBI:30616"/>
    </ligand>
</feature>
<protein>
    <recommendedName>
        <fullName evidence="11">Poly(A) polymerase</fullName>
        <ecNumber evidence="11">2.7.7.19</ecNumber>
    </recommendedName>
</protein>
<evidence type="ECO:0000259" key="15">
    <source>
        <dbReference type="Pfam" id="PF04926"/>
    </source>
</evidence>
<dbReference type="AlphaFoldDB" id="A0A9P4JIV4"/>
<comment type="subcellular location">
    <subcellularLocation>
        <location evidence="2 11">Nucleus</location>
    </subcellularLocation>
</comment>
<evidence type="ECO:0000256" key="10">
    <source>
        <dbReference type="ARBA" id="ARBA00023242"/>
    </source>
</evidence>
<evidence type="ECO:0000259" key="17">
    <source>
        <dbReference type="Pfam" id="PF20750"/>
    </source>
</evidence>
<dbReference type="InterPro" id="IPR007010">
    <property type="entry name" value="PolA_pol_RNA-bd_dom"/>
</dbReference>
<comment type="caution">
    <text evidence="18">The sequence shown here is derived from an EMBL/GenBank/DDBJ whole genome shotgun (WGS) entry which is preliminary data.</text>
</comment>
<evidence type="ECO:0000256" key="14">
    <source>
        <dbReference type="SAM" id="MobiDB-lite"/>
    </source>
</evidence>
<feature type="compositionally biased region" description="Low complexity" evidence="14">
    <location>
        <begin position="529"/>
        <end position="541"/>
    </location>
</feature>
<evidence type="ECO:0000256" key="12">
    <source>
        <dbReference type="PIRSR" id="PIRSR018425-1"/>
    </source>
</evidence>
<feature type="binding site" evidence="13">
    <location>
        <position position="95"/>
    </location>
    <ligand>
        <name>Mg(2+)</name>
        <dbReference type="ChEBI" id="CHEBI:18420"/>
        <label>1</label>
        <note>catalytic</note>
    </ligand>
</feature>
<evidence type="ECO:0000256" key="11">
    <source>
        <dbReference type="PIRNR" id="PIRNR018425"/>
    </source>
</evidence>
<dbReference type="OrthoDB" id="412748at2759"/>
<organism evidence="18 19">
    <name type="scientific">Delitschia confertaspora ATCC 74209</name>
    <dbReference type="NCBI Taxonomy" id="1513339"/>
    <lineage>
        <taxon>Eukaryota</taxon>
        <taxon>Fungi</taxon>
        <taxon>Dikarya</taxon>
        <taxon>Ascomycota</taxon>
        <taxon>Pezizomycotina</taxon>
        <taxon>Dothideomycetes</taxon>
        <taxon>Pleosporomycetidae</taxon>
        <taxon>Pleosporales</taxon>
        <taxon>Delitschiaceae</taxon>
        <taxon>Delitschia</taxon>
    </lineage>
</organism>
<accession>A0A9P4JIV4</accession>
<feature type="binding site" evidence="12">
    <location>
        <begin position="95"/>
        <end position="97"/>
    </location>
    <ligand>
        <name>ATP</name>
        <dbReference type="ChEBI" id="CHEBI:30616"/>
    </ligand>
</feature>
<dbReference type="EMBL" id="ML994035">
    <property type="protein sequence ID" value="KAF2200177.1"/>
    <property type="molecule type" value="Genomic_DNA"/>
</dbReference>
<keyword evidence="8 11" id="KW-0067">ATP-binding</keyword>
<dbReference type="Proteomes" id="UP000799536">
    <property type="component" value="Unassembled WGS sequence"/>
</dbReference>
<dbReference type="PANTHER" id="PTHR10682">
    <property type="entry name" value="POLY A POLYMERASE"/>
    <property type="match status" value="1"/>
</dbReference>
<evidence type="ECO:0000313" key="19">
    <source>
        <dbReference type="Proteomes" id="UP000799536"/>
    </source>
</evidence>
<feature type="binding site" evidence="13">
    <location>
        <position position="95"/>
    </location>
    <ligand>
        <name>Mg(2+)</name>
        <dbReference type="ChEBI" id="CHEBI:18420"/>
        <label>2</label>
        <note>catalytic</note>
    </ligand>
</feature>
<dbReference type="CDD" id="cd05402">
    <property type="entry name" value="NT_PAP_TUTase"/>
    <property type="match status" value="1"/>
</dbReference>
<dbReference type="InterPro" id="IPR011068">
    <property type="entry name" value="NuclTrfase_I-like_C"/>
</dbReference>
<dbReference type="PIRSF" id="PIRSF018425">
    <property type="entry name" value="PolyA_polymerase"/>
    <property type="match status" value="1"/>
</dbReference>
<feature type="binding site" evidence="13">
    <location>
        <position position="97"/>
    </location>
    <ligand>
        <name>Mg(2+)</name>
        <dbReference type="ChEBI" id="CHEBI:18420"/>
        <label>1</label>
        <note>catalytic</note>
    </ligand>
</feature>
<name>A0A9P4JIV4_9PLEO</name>
<proteinExistence type="inferred from homology"/>
<feature type="region of interest" description="Disordered" evidence="14">
    <location>
        <begin position="522"/>
        <end position="541"/>
    </location>
</feature>
<dbReference type="GO" id="GO:0006397">
    <property type="term" value="P:mRNA processing"/>
    <property type="evidence" value="ECO:0007669"/>
    <property type="project" value="UniProtKB-KW"/>
</dbReference>
<keyword evidence="19" id="KW-1185">Reference proteome</keyword>
<feature type="domain" description="Poly(A) polymerase central" evidence="16">
    <location>
        <begin position="205"/>
        <end position="350"/>
    </location>
</feature>
<feature type="binding site" evidence="12">
    <location>
        <position position="152"/>
    </location>
    <ligand>
        <name>ATP</name>
        <dbReference type="ChEBI" id="CHEBI:30616"/>
    </ligand>
</feature>
<keyword evidence="10 11" id="KW-0539">Nucleus</keyword>
<dbReference type="InterPro" id="IPR014492">
    <property type="entry name" value="PolyA_polymerase"/>
</dbReference>
<keyword evidence="5 11" id="KW-0808">Transferase</keyword>
<dbReference type="SUPFAM" id="SSF55003">
    <property type="entry name" value="PAP/Archaeal CCA-adding enzyme, C-terminal domain"/>
    <property type="match status" value="1"/>
</dbReference>
<keyword evidence="9 13" id="KW-0460">Magnesium</keyword>
<comment type="cofactor">
    <cofactor evidence="13">
        <name>Mg(2+)</name>
        <dbReference type="ChEBI" id="CHEBI:18420"/>
    </cofactor>
    <text evidence="13">Binds 2 magnesium ions. Also active with manganese.</text>
</comment>
<dbReference type="FunFam" id="1.10.1410.10:FF:000001">
    <property type="entry name" value="Putative poly(A) polymerase gamma"/>
    <property type="match status" value="1"/>
</dbReference>
<dbReference type="Gene3D" id="1.10.1410.10">
    <property type="match status" value="1"/>
</dbReference>
<evidence type="ECO:0000256" key="9">
    <source>
        <dbReference type="ARBA" id="ARBA00022842"/>
    </source>
</evidence>
<dbReference type="GO" id="GO:0005524">
    <property type="term" value="F:ATP binding"/>
    <property type="evidence" value="ECO:0007669"/>
    <property type="project" value="UniProtKB-UniRule"/>
</dbReference>
<evidence type="ECO:0000259" key="16">
    <source>
        <dbReference type="Pfam" id="PF04928"/>
    </source>
</evidence>
<keyword evidence="6 13" id="KW-0479">Metal-binding</keyword>
<evidence type="ECO:0000256" key="8">
    <source>
        <dbReference type="ARBA" id="ARBA00022840"/>
    </source>
</evidence>
<evidence type="ECO:0000256" key="2">
    <source>
        <dbReference type="ARBA" id="ARBA00004123"/>
    </source>
</evidence>
<evidence type="ECO:0000256" key="4">
    <source>
        <dbReference type="ARBA" id="ARBA00022664"/>
    </source>
</evidence>
<feature type="binding site" evidence="13">
    <location>
        <position position="97"/>
    </location>
    <ligand>
        <name>Mg(2+)</name>
        <dbReference type="ChEBI" id="CHEBI:18420"/>
        <label>2</label>
        <note>catalytic</note>
    </ligand>
</feature>
<keyword evidence="4 11" id="KW-0507">mRNA processing</keyword>
<evidence type="ECO:0000256" key="1">
    <source>
        <dbReference type="ARBA" id="ARBA00001936"/>
    </source>
</evidence>
<sequence length="567" mass="63744">MAEQPKQWGITNIINANQPTPEELKLNDELLEYLKRERNFETAEGILNHFQKVSEEFIRRAGKAKGLAQSVIDNSGGKIFTFGSYALGVYGPGSDIDTLICAPKHVNAGDFFRLFPPTLREMSADGDIEELNPVPDAFVPIIKLEFRKVSIDLIFVSMPTMSSIPKDLKLSDKNILRGLDDSGMRSVNGTRVTEELLGSVPQVKTFRYATRALKLWANRRGVYGAVYGFPGGVAWAIMVARICQLYPFACGATIVSKFFHLLMNWCWPTPVLLKHIEEGTMGLKVWNPQIYHGDRAHLMPIITPAFPSMCSTHTITHSTKKTLMQEFKRADQIVKSILAGQKTWEDLFAKHTFFTKDHKYYLSVIAASRTKESHSTWSGWVTSRVRLLAKGIDESDAGVECARPFVKSFERTHRCKTEDDIERVVQGNMTFQVKDKEATVPNEDGDSSDGDHIIYTTTFYIGITLHEGGGRQLDISYPVSEFKRTIMAHASYDENIHSIRIVHTRNFDLPDDVFDPGEVRPTKPKKLKAQTTKTQKTAATTAKRSFAETGLDVGKPYVKDYSSSPRC</sequence>
<dbReference type="PANTHER" id="PTHR10682:SF10">
    <property type="entry name" value="POLYNUCLEOTIDE ADENYLYLTRANSFERASE"/>
    <property type="match status" value="1"/>
</dbReference>
<keyword evidence="7 11" id="KW-0547">Nucleotide-binding</keyword>
<dbReference type="Pfam" id="PF04928">
    <property type="entry name" value="PAP_central"/>
    <property type="match status" value="1"/>
</dbReference>
<feature type="domain" description="Poly(A) polymerase RNA-binding" evidence="15">
    <location>
        <begin position="352"/>
        <end position="523"/>
    </location>
</feature>
<dbReference type="Gene3D" id="3.30.460.10">
    <property type="entry name" value="Beta Polymerase, domain 2"/>
    <property type="match status" value="1"/>
</dbReference>
<dbReference type="Pfam" id="PF20750">
    <property type="entry name" value="PAP_NTPase"/>
    <property type="match status" value="1"/>
</dbReference>
<feature type="binding site" evidence="12">
    <location>
        <position position="214"/>
    </location>
    <ligand>
        <name>ATP</name>
        <dbReference type="ChEBI" id="CHEBI:30616"/>
    </ligand>
</feature>
<comment type="catalytic activity">
    <reaction evidence="11">
        <text>RNA(n) + ATP = RNA(n)-3'-adenine ribonucleotide + diphosphate</text>
        <dbReference type="Rhea" id="RHEA:11332"/>
        <dbReference type="Rhea" id="RHEA-COMP:14527"/>
        <dbReference type="Rhea" id="RHEA-COMP:17347"/>
        <dbReference type="ChEBI" id="CHEBI:30616"/>
        <dbReference type="ChEBI" id="CHEBI:33019"/>
        <dbReference type="ChEBI" id="CHEBI:140395"/>
        <dbReference type="ChEBI" id="CHEBI:173115"/>
        <dbReference type="EC" id="2.7.7.19"/>
    </reaction>
</comment>
<reference evidence="18" key="1">
    <citation type="journal article" date="2020" name="Stud. Mycol.">
        <title>101 Dothideomycetes genomes: a test case for predicting lifestyles and emergence of pathogens.</title>
        <authorList>
            <person name="Haridas S."/>
            <person name="Albert R."/>
            <person name="Binder M."/>
            <person name="Bloem J."/>
            <person name="Labutti K."/>
            <person name="Salamov A."/>
            <person name="Andreopoulos B."/>
            <person name="Baker S."/>
            <person name="Barry K."/>
            <person name="Bills G."/>
            <person name="Bluhm B."/>
            <person name="Cannon C."/>
            <person name="Castanera R."/>
            <person name="Culley D."/>
            <person name="Daum C."/>
            <person name="Ezra D."/>
            <person name="Gonzalez J."/>
            <person name="Henrissat B."/>
            <person name="Kuo A."/>
            <person name="Liang C."/>
            <person name="Lipzen A."/>
            <person name="Lutzoni F."/>
            <person name="Magnuson J."/>
            <person name="Mondo S."/>
            <person name="Nolan M."/>
            <person name="Ohm R."/>
            <person name="Pangilinan J."/>
            <person name="Park H.-J."/>
            <person name="Ramirez L."/>
            <person name="Alfaro M."/>
            <person name="Sun H."/>
            <person name="Tritt A."/>
            <person name="Yoshinaga Y."/>
            <person name="Zwiers L.-H."/>
            <person name="Turgeon B."/>
            <person name="Goodwin S."/>
            <person name="Spatafora J."/>
            <person name="Crous P."/>
            <person name="Grigoriev I."/>
        </authorList>
    </citation>
    <scope>NUCLEOTIDE SEQUENCE</scope>
    <source>
        <strain evidence="18">ATCC 74209</strain>
    </source>
</reference>
<dbReference type="EC" id="2.7.7.19" evidence="11"/>
<evidence type="ECO:0000256" key="5">
    <source>
        <dbReference type="ARBA" id="ARBA00022679"/>
    </source>
</evidence>
<comment type="function">
    <text evidence="11">Polymerase that creates the 3'-poly(A) tail of mRNA's.</text>
</comment>
<dbReference type="GO" id="GO:0005634">
    <property type="term" value="C:nucleus"/>
    <property type="evidence" value="ECO:0007669"/>
    <property type="project" value="UniProtKB-SubCell"/>
</dbReference>